<keyword evidence="2" id="KW-0812">Transmembrane</keyword>
<dbReference type="Proteomes" id="UP000464577">
    <property type="component" value="Chromosome"/>
</dbReference>
<evidence type="ECO:0000259" key="4">
    <source>
        <dbReference type="Pfam" id="PF20703"/>
    </source>
</evidence>
<dbReference type="SUPFAM" id="SSF52129">
    <property type="entry name" value="Caspase-like"/>
    <property type="match status" value="1"/>
</dbReference>
<accession>A0A6P1W390</accession>
<dbReference type="AlphaFoldDB" id="A0A6P1W390"/>
<evidence type="ECO:0000313" key="6">
    <source>
        <dbReference type="Proteomes" id="UP000464577"/>
    </source>
</evidence>
<dbReference type="InterPro" id="IPR049052">
    <property type="entry name" value="nSTAND1"/>
</dbReference>
<keyword evidence="2" id="KW-1133">Transmembrane helix</keyword>
<dbReference type="GO" id="GO:0004197">
    <property type="term" value="F:cysteine-type endopeptidase activity"/>
    <property type="evidence" value="ECO:0007669"/>
    <property type="project" value="InterPro"/>
</dbReference>
<name>A0A6P1W390_9BACT</name>
<dbReference type="Pfam" id="PF20703">
    <property type="entry name" value="nSTAND1"/>
    <property type="match status" value="1"/>
</dbReference>
<feature type="domain" description="Peptidase C14 caspase" evidence="3">
    <location>
        <begin position="5"/>
        <end position="252"/>
    </location>
</feature>
<evidence type="ECO:0000259" key="3">
    <source>
        <dbReference type="Pfam" id="PF00656"/>
    </source>
</evidence>
<feature type="transmembrane region" description="Helical" evidence="2">
    <location>
        <begin position="728"/>
        <end position="748"/>
    </location>
</feature>
<feature type="domain" description="Novel STAND NTPase 1" evidence="4">
    <location>
        <begin position="307"/>
        <end position="676"/>
    </location>
</feature>
<dbReference type="GO" id="GO:0006508">
    <property type="term" value="P:proteolysis"/>
    <property type="evidence" value="ECO:0007669"/>
    <property type="project" value="InterPro"/>
</dbReference>
<sequence>MFPNRHAYLLGVQDYQDSRIPKLSTPINDINRLALILKERYNFTVVCIPNPTANQFRNVFIEDLKSLPSDAQVVIYYAGHGMTAQEYNVNQSDTEQGYLLPVDVVSTDNGEAPDLAISMEEIAHNLADLPFSQLLLVLDCCYAGMFQQAAMKFTRPITLKRSDSKTLELETHTAIASGTERAIAGSRVSRQVNKEEFNAFIGYKARQIFTSTAYDQKAKDSYMNVTLENGNSPFADKLCDALSSDQETVDSNDDIITLFELQNYMQPRLDPFQQVCCIFPFSGHNGGEFVFLNKNSKHLPTDKRRNPFMGLLDYESSDAPYYFGRRTVIDELTPLVLNNPFVVVVGASGSGKSSLVKAGILPKIESEPHLKVIRPGKNPMEGLANFSAHPEQFLVIDQMEELATQTDICVQDKVLQNFFQEAFKLIDTQQVRGIIGTLRIEFIKPIKTAVEAVRPGFWQQYLVPTFSIEDLNDIILCPAELVKVFFQPEREVVGKIINDFRLYPNALPLLSLALDDLFSSTFRIDRTIRLVDYKGIEAVLQKKEHVLKEIKTTDLELDQHDIDEFRKNLMIRFVSYQNGTYVRRRIPTINGELSFGQKYDQLAKRLINALTENRLVERIEPKLDSSSNAVKQEGHIELAHEALIFSWDEFRTFLLELGSDSLIRRNKLADDTTLYNPADPEPSLWTNSQMLALLSKADRNIDTMDFILGKYILRPILRRFGKTERPPWTYFLIFEPFESVFGAINWLLTAEQNFLRVSYKAAVGRRFRAVKTTLIAFSFLYVAQLGLSIYIGRRYEMDKQKEKLEDEMIRKTKELEENTKDDINDKMKSAEALTYINAYPEALRKYSELDRFLVADTLLRKDSIRTKRAEISQKVKQTKSRQKAFNAITQLIKKADSLSQWPLVHPTSEMAESCLHHTYFKMAADRYVEASQYLNANKMLFRDKFFSQTWNELNRQTQNGLNIATIELKNLQRICLDVSAGFNLVNANTGNYTQQQSKYKQISQAIDDYLKQKKPKPTKN</sequence>
<keyword evidence="1" id="KW-0175">Coiled coil</keyword>
<proteinExistence type="predicted"/>
<dbReference type="InterPro" id="IPR029030">
    <property type="entry name" value="Caspase-like_dom_sf"/>
</dbReference>
<gene>
    <name evidence="5" type="ORF">GJR95_32885</name>
</gene>
<dbReference type="InterPro" id="IPR011600">
    <property type="entry name" value="Pept_C14_caspase"/>
</dbReference>
<organism evidence="5 6">
    <name type="scientific">Spirosoma endbachense</name>
    <dbReference type="NCBI Taxonomy" id="2666025"/>
    <lineage>
        <taxon>Bacteria</taxon>
        <taxon>Pseudomonadati</taxon>
        <taxon>Bacteroidota</taxon>
        <taxon>Cytophagia</taxon>
        <taxon>Cytophagales</taxon>
        <taxon>Cytophagaceae</taxon>
        <taxon>Spirosoma</taxon>
    </lineage>
</organism>
<dbReference type="SUPFAM" id="SSF52540">
    <property type="entry name" value="P-loop containing nucleoside triphosphate hydrolases"/>
    <property type="match status" value="1"/>
</dbReference>
<feature type="transmembrane region" description="Helical" evidence="2">
    <location>
        <begin position="769"/>
        <end position="791"/>
    </location>
</feature>
<feature type="coiled-coil region" evidence="1">
    <location>
        <begin position="801"/>
        <end position="833"/>
    </location>
</feature>
<dbReference type="EMBL" id="CP045997">
    <property type="protein sequence ID" value="QHV99515.1"/>
    <property type="molecule type" value="Genomic_DNA"/>
</dbReference>
<keyword evidence="6" id="KW-1185">Reference proteome</keyword>
<evidence type="ECO:0000313" key="5">
    <source>
        <dbReference type="EMBL" id="QHV99515.1"/>
    </source>
</evidence>
<keyword evidence="2" id="KW-0472">Membrane</keyword>
<dbReference type="InterPro" id="IPR052039">
    <property type="entry name" value="Caspase-related_regulators"/>
</dbReference>
<dbReference type="InterPro" id="IPR027417">
    <property type="entry name" value="P-loop_NTPase"/>
</dbReference>
<dbReference type="Pfam" id="PF00656">
    <property type="entry name" value="Peptidase_C14"/>
    <property type="match status" value="1"/>
</dbReference>
<dbReference type="RefSeq" id="WP_162389915.1">
    <property type="nucleotide sequence ID" value="NZ_CP045997.1"/>
</dbReference>
<evidence type="ECO:0008006" key="7">
    <source>
        <dbReference type="Google" id="ProtNLM"/>
    </source>
</evidence>
<dbReference type="PANTHER" id="PTHR22576:SF37">
    <property type="entry name" value="MUCOSA-ASSOCIATED LYMPHOID TISSUE LYMPHOMA TRANSLOCATION PROTEIN 1"/>
    <property type="match status" value="1"/>
</dbReference>
<dbReference type="KEGG" id="senf:GJR95_32885"/>
<dbReference type="Gene3D" id="3.40.50.1460">
    <property type="match status" value="1"/>
</dbReference>
<reference evidence="5 6" key="1">
    <citation type="submission" date="2019-11" db="EMBL/GenBank/DDBJ databases">
        <title>Spirosoma endbachense sp. nov., isolated from a natural salt meadow.</title>
        <authorList>
            <person name="Rojas J."/>
            <person name="Ambika Manirajan B."/>
            <person name="Ratering S."/>
            <person name="Suarez C."/>
            <person name="Geissler-Plaum R."/>
            <person name="Schnell S."/>
        </authorList>
    </citation>
    <scope>NUCLEOTIDE SEQUENCE [LARGE SCALE GENOMIC DNA]</scope>
    <source>
        <strain evidence="5 6">I-24</strain>
    </source>
</reference>
<evidence type="ECO:0000256" key="2">
    <source>
        <dbReference type="SAM" id="Phobius"/>
    </source>
</evidence>
<dbReference type="PANTHER" id="PTHR22576">
    <property type="entry name" value="MUCOSA ASSOCIATED LYMPHOID TISSUE LYMPHOMA TRANSLOCATION PROTEIN 1/PARACASPASE"/>
    <property type="match status" value="1"/>
</dbReference>
<protein>
    <recommendedName>
        <fullName evidence="7">Caspase family protein</fullName>
    </recommendedName>
</protein>
<evidence type="ECO:0000256" key="1">
    <source>
        <dbReference type="SAM" id="Coils"/>
    </source>
</evidence>